<keyword evidence="6 8" id="KW-0068">Autocatalytic cleavage</keyword>
<keyword evidence="8" id="KW-0963">Cytoplasm</keyword>
<evidence type="ECO:0000256" key="8">
    <source>
        <dbReference type="HAMAP-Rule" id="MF_01106"/>
    </source>
</evidence>
<feature type="binding site" evidence="8">
    <location>
        <position position="157"/>
    </location>
    <ligand>
        <name>substrate</name>
    </ligand>
</feature>
<keyword evidence="10" id="KW-1185">Reference proteome</keyword>
<evidence type="ECO:0000256" key="7">
    <source>
        <dbReference type="ARBA" id="ARBA00023315"/>
    </source>
</evidence>
<feature type="site" description="Involved in the stabilization of negative charge on the oxyanion by the formation of the oxyanion hole" evidence="8">
    <location>
        <position position="119"/>
    </location>
</feature>
<feature type="binding site" evidence="8">
    <location>
        <position position="183"/>
    </location>
    <ligand>
        <name>substrate</name>
    </ligand>
</feature>
<dbReference type="InterPro" id="IPR016117">
    <property type="entry name" value="ArgJ-like_dom_sf"/>
</dbReference>
<reference evidence="9 10" key="1">
    <citation type="submission" date="2015-03" db="EMBL/GenBank/DDBJ databases">
        <title>Comparative analysis of the OM43 clade including a novel species from Red Sea uncovers genomic and metabolic diversity among marine methylotrophs.</title>
        <authorList>
            <person name="Jimenez-Infante F."/>
            <person name="Ngugi D.K."/>
            <person name="Vinu M."/>
            <person name="Alam I."/>
            <person name="Kamau A."/>
            <person name="Blom J."/>
            <person name="Bajic V.B."/>
            <person name="Stingl U."/>
        </authorList>
    </citation>
    <scope>NUCLEOTIDE SEQUENCE [LARGE SCALE GENOMIC DNA]</scope>
    <source>
        <strain evidence="9 10">MBRSH7</strain>
    </source>
</reference>
<dbReference type="NCBIfam" id="TIGR00120">
    <property type="entry name" value="ArgJ"/>
    <property type="match status" value="1"/>
</dbReference>
<evidence type="ECO:0000256" key="3">
    <source>
        <dbReference type="ARBA" id="ARBA00022571"/>
    </source>
</evidence>
<proteinExistence type="inferred from homology"/>
<feature type="binding site" evidence="8">
    <location>
        <position position="404"/>
    </location>
    <ligand>
        <name>substrate</name>
    </ligand>
</feature>
<comment type="catalytic activity">
    <reaction evidence="8">
        <text>L-glutamate + acetyl-CoA = N-acetyl-L-glutamate + CoA + H(+)</text>
        <dbReference type="Rhea" id="RHEA:24292"/>
        <dbReference type="ChEBI" id="CHEBI:15378"/>
        <dbReference type="ChEBI" id="CHEBI:29985"/>
        <dbReference type="ChEBI" id="CHEBI:44337"/>
        <dbReference type="ChEBI" id="CHEBI:57287"/>
        <dbReference type="ChEBI" id="CHEBI:57288"/>
        <dbReference type="EC" id="2.3.1.1"/>
    </reaction>
</comment>
<dbReference type="Proteomes" id="UP000066549">
    <property type="component" value="Chromosome"/>
</dbReference>
<keyword evidence="8" id="KW-0511">Multifunctional enzyme</keyword>
<feature type="binding site" evidence="8">
    <location>
        <position position="280"/>
    </location>
    <ligand>
        <name>substrate</name>
    </ligand>
</feature>
<dbReference type="UniPathway" id="UPA00068">
    <property type="reaction ID" value="UER00106"/>
</dbReference>
<dbReference type="GO" id="GO:0006592">
    <property type="term" value="P:ornithine biosynthetic process"/>
    <property type="evidence" value="ECO:0007669"/>
    <property type="project" value="TreeGrafter"/>
</dbReference>
<dbReference type="CDD" id="cd02152">
    <property type="entry name" value="OAT"/>
    <property type="match status" value="1"/>
</dbReference>
<feature type="site" description="Involved in the stabilization of negative charge on the oxyanion by the formation of the oxyanion hole" evidence="8">
    <location>
        <position position="120"/>
    </location>
</feature>
<organism evidence="9 10">
    <name type="scientific">Methylophilales bacterium MBRS-H7</name>
    <dbReference type="NCBI Taxonomy" id="1623450"/>
    <lineage>
        <taxon>Bacteria</taxon>
        <taxon>Pseudomonadati</taxon>
        <taxon>Pseudomonadota</taxon>
        <taxon>Betaproteobacteria</taxon>
        <taxon>Nitrosomonadales</taxon>
        <taxon>OM43 clade</taxon>
    </lineage>
</organism>
<dbReference type="HAMAP" id="MF_01106">
    <property type="entry name" value="ArgJ"/>
    <property type="match status" value="1"/>
</dbReference>
<dbReference type="EC" id="2.3.1.35" evidence="8"/>
<evidence type="ECO:0000313" key="9">
    <source>
        <dbReference type="EMBL" id="AKO65529.1"/>
    </source>
</evidence>
<dbReference type="PANTHER" id="PTHR23100:SF0">
    <property type="entry name" value="ARGININE BIOSYNTHESIS BIFUNCTIONAL PROTEIN ARGJ, MITOCHONDRIAL"/>
    <property type="match status" value="1"/>
</dbReference>
<feature type="binding site" evidence="8">
    <location>
        <position position="194"/>
    </location>
    <ligand>
        <name>substrate</name>
    </ligand>
</feature>
<dbReference type="EMBL" id="CP011002">
    <property type="protein sequence ID" value="AKO65529.1"/>
    <property type="molecule type" value="Genomic_DNA"/>
</dbReference>
<dbReference type="PANTHER" id="PTHR23100">
    <property type="entry name" value="ARGININE BIOSYNTHESIS BIFUNCTIONAL PROTEIN ARGJ"/>
    <property type="match status" value="1"/>
</dbReference>
<gene>
    <name evidence="8" type="primary">argJ</name>
    <name evidence="9" type="ORF">VI33_01890</name>
</gene>
<accession>A0A0H4IYE3</accession>
<evidence type="ECO:0000256" key="4">
    <source>
        <dbReference type="ARBA" id="ARBA00022605"/>
    </source>
</evidence>
<feature type="site" description="Cleavage; by autolysis" evidence="8">
    <location>
        <begin position="193"/>
        <end position="194"/>
    </location>
</feature>
<feature type="chain" id="PRO_5023545110" description="Arginine biosynthesis bifunctional protein ArgJ alpha chain" evidence="8">
    <location>
        <begin position="1"/>
        <end position="193"/>
    </location>
</feature>
<name>A0A0H4IYE3_9PROT</name>
<comment type="subunit">
    <text evidence="2 8">Heterotetramer of two alpha and two beta chains.</text>
</comment>
<dbReference type="InterPro" id="IPR002813">
    <property type="entry name" value="Arg_biosynth_ArgJ"/>
</dbReference>
<comment type="function">
    <text evidence="8">Catalyzes two activities which are involved in the cyclic version of arginine biosynthesis: the synthesis of N-acetylglutamate from glutamate and acetyl-CoA as the acetyl donor, and of ornithine by transacetylation between N(2)-acetylornithine and glutamate.</text>
</comment>
<keyword evidence="3 8" id="KW-0055">Arginine biosynthesis</keyword>
<evidence type="ECO:0000256" key="6">
    <source>
        <dbReference type="ARBA" id="ARBA00022813"/>
    </source>
</evidence>
<feature type="chain" id="PRO_5023545111" description="Arginine biosynthesis bifunctional protein ArgJ beta chain" evidence="8">
    <location>
        <begin position="194"/>
        <end position="409"/>
    </location>
</feature>
<dbReference type="GO" id="GO:0006526">
    <property type="term" value="P:L-arginine biosynthetic process"/>
    <property type="evidence" value="ECO:0007669"/>
    <property type="project" value="UniProtKB-UniRule"/>
</dbReference>
<dbReference type="EC" id="2.3.1.1" evidence="8"/>
<dbReference type="Gene3D" id="3.60.70.12">
    <property type="entry name" value="L-amino peptidase D-ALA esterase/amidase"/>
    <property type="match status" value="1"/>
</dbReference>
<dbReference type="AlphaFoldDB" id="A0A0H4IYE3"/>
<dbReference type="InterPro" id="IPR042195">
    <property type="entry name" value="ArgJ_beta_C"/>
</dbReference>
<dbReference type="GO" id="GO:0004358">
    <property type="term" value="F:L-glutamate N-acetyltransferase activity, acting on acetyl-L-ornithine as donor"/>
    <property type="evidence" value="ECO:0007669"/>
    <property type="project" value="UniProtKB-UniRule"/>
</dbReference>
<keyword evidence="7 8" id="KW-0012">Acyltransferase</keyword>
<comment type="catalytic activity">
    <reaction evidence="8">
        <text>N(2)-acetyl-L-ornithine + L-glutamate = N-acetyl-L-glutamate + L-ornithine</text>
        <dbReference type="Rhea" id="RHEA:15349"/>
        <dbReference type="ChEBI" id="CHEBI:29985"/>
        <dbReference type="ChEBI" id="CHEBI:44337"/>
        <dbReference type="ChEBI" id="CHEBI:46911"/>
        <dbReference type="ChEBI" id="CHEBI:57805"/>
        <dbReference type="EC" id="2.3.1.35"/>
    </reaction>
</comment>
<dbReference type="SUPFAM" id="SSF56266">
    <property type="entry name" value="DmpA/ArgJ-like"/>
    <property type="match status" value="1"/>
</dbReference>
<feature type="binding site" evidence="8">
    <location>
        <position position="409"/>
    </location>
    <ligand>
        <name>substrate</name>
    </ligand>
</feature>
<dbReference type="OrthoDB" id="9804242at2"/>
<dbReference type="GO" id="GO:0004042">
    <property type="term" value="F:L-glutamate N-acetyltransferase activity"/>
    <property type="evidence" value="ECO:0007669"/>
    <property type="project" value="UniProtKB-UniRule"/>
</dbReference>
<comment type="pathway">
    <text evidence="8">Amino-acid biosynthesis; L-arginine biosynthesis; N(2)-acetyl-L-ornithine from L-glutamate: step 1/4.</text>
</comment>
<protein>
    <recommendedName>
        <fullName evidence="8">Arginine biosynthesis bifunctional protein ArgJ</fullName>
    </recommendedName>
    <domain>
        <recommendedName>
            <fullName evidence="8">Glutamate N-acetyltransferase</fullName>
            <ecNumber evidence="8">2.3.1.35</ecNumber>
        </recommendedName>
        <alternativeName>
            <fullName evidence="8">Ornithine acetyltransferase</fullName>
            <shortName evidence="8">OATase</shortName>
        </alternativeName>
        <alternativeName>
            <fullName evidence="8">Ornithine transacetylase</fullName>
        </alternativeName>
    </domain>
    <domain>
        <recommendedName>
            <fullName evidence="8">Amino-acid acetyltransferase</fullName>
            <ecNumber evidence="8">2.3.1.1</ecNumber>
        </recommendedName>
        <alternativeName>
            <fullName evidence="8">N-acetylglutamate synthase</fullName>
            <shortName evidence="8">AGSase</shortName>
        </alternativeName>
    </domain>
    <component>
        <recommendedName>
            <fullName evidence="8">Arginine biosynthesis bifunctional protein ArgJ alpha chain</fullName>
        </recommendedName>
    </component>
    <component>
        <recommendedName>
            <fullName evidence="8">Arginine biosynthesis bifunctional protein ArgJ beta chain</fullName>
        </recommendedName>
    </component>
</protein>
<feature type="active site" description="Nucleophile" evidence="8">
    <location>
        <position position="194"/>
    </location>
</feature>
<dbReference type="NCBIfam" id="NF003802">
    <property type="entry name" value="PRK05388.1"/>
    <property type="match status" value="1"/>
</dbReference>
<comment type="similarity">
    <text evidence="1 8">Belongs to the ArgJ family.</text>
</comment>
<evidence type="ECO:0000256" key="1">
    <source>
        <dbReference type="ARBA" id="ARBA00006774"/>
    </source>
</evidence>
<comment type="subcellular location">
    <subcellularLocation>
        <location evidence="8">Cytoplasm</location>
    </subcellularLocation>
</comment>
<evidence type="ECO:0000256" key="5">
    <source>
        <dbReference type="ARBA" id="ARBA00022679"/>
    </source>
</evidence>
<dbReference type="FunFam" id="3.60.70.12:FF:000001">
    <property type="entry name" value="Arginine biosynthesis bifunctional protein ArgJ, chloroplastic"/>
    <property type="match status" value="1"/>
</dbReference>
<dbReference type="Pfam" id="PF01960">
    <property type="entry name" value="ArgJ"/>
    <property type="match status" value="1"/>
</dbReference>
<sequence>MTVNLKAPLKKNIINVPGFRFFTFGARIKLKNIKNDIVIVELGKKSKTAAVFTKNKFCAAPVLLAKDNLKSNDPRLFIINSGNANAGTGQKGIEDAKKINIELGRYFSLDPNLILPFSTGVILQNLPVERIKDSFKSNLTKIKYGSNWIDAAKSIMTTDTVPKAVSKKFNLGKYEITCTGIAKGSGMIHPNMATMLGFIFLDAKISKTLLKDLVRYVADRSFNLISVDGDTSTNDSFVISTSNDADNPVITKKDKMYIKLRHNVLEIAKDLAEKIVRDGEGATKFVEIEVKNAKNLSESKIIGKAIANSPLVKTAFFASDPNLGRILSAIGNAQLTDLDVSDIDLYLNNNIVVKNGMLSKRYSEKKAIEAMKSKEFKLSVDLKRGKEVATILTTDLSYEYVKINAEYRT</sequence>
<keyword evidence="5 8" id="KW-0808">Transferase</keyword>
<evidence type="ECO:0000313" key="10">
    <source>
        <dbReference type="Proteomes" id="UP000066549"/>
    </source>
</evidence>
<keyword evidence="4 8" id="KW-0028">Amino-acid biosynthesis</keyword>
<dbReference type="GO" id="GO:0005737">
    <property type="term" value="C:cytoplasm"/>
    <property type="evidence" value="ECO:0007669"/>
    <property type="project" value="UniProtKB-SubCell"/>
</dbReference>
<evidence type="ECO:0000256" key="2">
    <source>
        <dbReference type="ARBA" id="ARBA00011475"/>
    </source>
</evidence>
<dbReference type="PATRIC" id="fig|1623450.3.peg.376"/>
<comment type="pathway">
    <text evidence="8">Amino-acid biosynthesis; L-arginine biosynthesis; L-ornithine and N-acetyl-L-glutamate from L-glutamate and N(2)-acetyl-L-ornithine (cyclic): step 1/1.</text>
</comment>
<dbReference type="Gene3D" id="3.10.20.340">
    <property type="entry name" value="ArgJ beta chain, C-terminal domain"/>
    <property type="match status" value="1"/>
</dbReference>